<protein>
    <submittedName>
        <fullName evidence="1">DUF2199 domain-containing protein</fullName>
    </submittedName>
</protein>
<dbReference type="Proteomes" id="UP001341820">
    <property type="component" value="Unassembled WGS sequence"/>
</dbReference>
<reference evidence="1 2" key="1">
    <citation type="submission" date="2023-03" db="EMBL/GenBank/DDBJ databases">
        <title>Bacillus Genome Sequencing.</title>
        <authorList>
            <person name="Dunlap C."/>
        </authorList>
    </citation>
    <scope>NUCLEOTIDE SEQUENCE [LARGE SCALE GENOMIC DNA]</scope>
    <source>
        <strain evidence="1 2">B-4107</strain>
    </source>
</reference>
<comment type="caution">
    <text evidence="1">The sequence shown here is derived from an EMBL/GenBank/DDBJ whole genome shotgun (WGS) entry which is preliminary data.</text>
</comment>
<organism evidence="1 2">
    <name type="scientific">Shouchella miscanthi</name>
    <dbReference type="NCBI Taxonomy" id="2598861"/>
    <lineage>
        <taxon>Bacteria</taxon>
        <taxon>Bacillati</taxon>
        <taxon>Bacillota</taxon>
        <taxon>Bacilli</taxon>
        <taxon>Bacillales</taxon>
        <taxon>Bacillaceae</taxon>
        <taxon>Shouchella</taxon>
    </lineage>
</organism>
<name>A0ABU6NP87_9BACI</name>
<dbReference type="EMBL" id="JAROAS010000042">
    <property type="protein sequence ID" value="MED4129817.1"/>
    <property type="molecule type" value="Genomic_DNA"/>
</dbReference>
<gene>
    <name evidence="1" type="ORF">P5F74_16905</name>
</gene>
<sequence>MMKQEGYYCHECKTFHEELPFSYVTEAPIYFYNMDEEERKKRFYLKDNVCMLDKEHFFVNGIIPIYVEELDVDFYWGVWVSLSKESYYKVKKRRRLGFIEPMFGWLSTEIPIYPYTVNLKTKVHYQAGGELPIIELEPTDHPLALEYEHGISLARVEEIAHLLCKIQQEDDEENE</sequence>
<evidence type="ECO:0000313" key="1">
    <source>
        <dbReference type="EMBL" id="MED4129817.1"/>
    </source>
</evidence>
<dbReference type="RefSeq" id="WP_328238477.1">
    <property type="nucleotide sequence ID" value="NZ_JAROAS010000042.1"/>
</dbReference>
<accession>A0ABU6NP87</accession>
<proteinExistence type="predicted"/>
<dbReference type="InterPro" id="IPR018697">
    <property type="entry name" value="DUF2199"/>
</dbReference>
<evidence type="ECO:0000313" key="2">
    <source>
        <dbReference type="Proteomes" id="UP001341820"/>
    </source>
</evidence>
<keyword evidence="2" id="KW-1185">Reference proteome</keyword>
<dbReference type="Pfam" id="PF09965">
    <property type="entry name" value="DUF2199"/>
    <property type="match status" value="1"/>
</dbReference>